<evidence type="ECO:0000256" key="1">
    <source>
        <dbReference type="SAM" id="MobiDB-lite"/>
    </source>
</evidence>
<dbReference type="AlphaFoldDB" id="A0A371FE10"/>
<gene>
    <name evidence="3" type="ORF">CR513_43484</name>
</gene>
<reference evidence="3" key="1">
    <citation type="submission" date="2018-05" db="EMBL/GenBank/DDBJ databases">
        <title>Draft genome of Mucuna pruriens seed.</title>
        <authorList>
            <person name="Nnadi N.E."/>
            <person name="Vos R."/>
            <person name="Hasami M.H."/>
            <person name="Devisetty U.K."/>
            <person name="Aguiy J.C."/>
        </authorList>
    </citation>
    <scope>NUCLEOTIDE SEQUENCE [LARGE SCALE GENOMIC DNA]</scope>
    <source>
        <strain evidence="3">JCA_2017</strain>
    </source>
</reference>
<name>A0A371FE10_MUCPR</name>
<accession>A0A371FE10</accession>
<feature type="non-terminal residue" evidence="3">
    <location>
        <position position="1"/>
    </location>
</feature>
<dbReference type="PANTHER" id="PTHR35046">
    <property type="entry name" value="ZINC KNUCKLE (CCHC-TYPE) FAMILY PROTEIN"/>
    <property type="match status" value="1"/>
</dbReference>
<sequence>MERLKNFYSIGSYGKSQLGSRFDNFGFTGRSRILIMSREEGEWDVDIKLFIKAFQEQFKTLNTRLDDLQPIPMYKSPTSRHNDEEEEEEYSDGRYNENERRRKEKDHFVINRHRNGEKPIRTWEDMKSVMRRRFVSSHYHRDLHRKLQSLTQGSMSVDDYYKEMEIIMTRVNVKKNHEVKMARFIGGLKKEIVDVVELQHYMEIEDLLHKAIQVERQLNSSWRSNWKNSTVVTNPKEDVNAKYSNALPKDHMISSVSCVKELNIAFQCPNKRAMIMMDNGEVESESSSDDELPPLEDSSDMEVAELVDGVVLDTRRALSIQPKEDGDVEAHENISHTRCLVQGKVCNMILNGGSCTNVASTILVEKINLQTTKHPRPYKLQWLSNIGEVKVDKQVSVPFAIENYKDEVLCNVVLMKVGHILLDRPWQLDHEKDGTWRMCVGSWAINKITIKHRYHILRKQKAEFVKELHAKVRSNIEKSNEQYARQANKGRVMTVEPGDCVWVHRRKERINDNAYKMDLPTAYGEEFDLRTNPFEEGGKDRDPTNKDKDPLHDTRGPMTRSKTKMRKKSLQGLSLGIKESLKQSELEAAPKSITLLQVDDD</sequence>
<proteinExistence type="predicted"/>
<feature type="compositionally biased region" description="Basic and acidic residues" evidence="1">
    <location>
        <begin position="91"/>
        <end position="102"/>
    </location>
</feature>
<feature type="region of interest" description="Disordered" evidence="1">
    <location>
        <begin position="531"/>
        <end position="574"/>
    </location>
</feature>
<dbReference type="OrthoDB" id="695705at2759"/>
<dbReference type="PANTHER" id="PTHR35046:SF9">
    <property type="entry name" value="RNA-DIRECTED DNA POLYMERASE"/>
    <property type="match status" value="1"/>
</dbReference>
<evidence type="ECO:0000259" key="2">
    <source>
        <dbReference type="Pfam" id="PF03732"/>
    </source>
</evidence>
<organism evidence="3 4">
    <name type="scientific">Mucuna pruriens</name>
    <name type="common">Velvet bean</name>
    <name type="synonym">Dolichos pruriens</name>
    <dbReference type="NCBI Taxonomy" id="157652"/>
    <lineage>
        <taxon>Eukaryota</taxon>
        <taxon>Viridiplantae</taxon>
        <taxon>Streptophyta</taxon>
        <taxon>Embryophyta</taxon>
        <taxon>Tracheophyta</taxon>
        <taxon>Spermatophyta</taxon>
        <taxon>Magnoliopsida</taxon>
        <taxon>eudicotyledons</taxon>
        <taxon>Gunneridae</taxon>
        <taxon>Pentapetalae</taxon>
        <taxon>rosids</taxon>
        <taxon>fabids</taxon>
        <taxon>Fabales</taxon>
        <taxon>Fabaceae</taxon>
        <taxon>Papilionoideae</taxon>
        <taxon>50 kb inversion clade</taxon>
        <taxon>NPAAA clade</taxon>
        <taxon>indigoferoid/millettioid clade</taxon>
        <taxon>Phaseoleae</taxon>
        <taxon>Mucuna</taxon>
    </lineage>
</organism>
<dbReference type="CDD" id="cd00303">
    <property type="entry name" value="retropepsin_like"/>
    <property type="match status" value="1"/>
</dbReference>
<evidence type="ECO:0000313" key="4">
    <source>
        <dbReference type="Proteomes" id="UP000257109"/>
    </source>
</evidence>
<dbReference type="InterPro" id="IPR005162">
    <property type="entry name" value="Retrotrans_gag_dom"/>
</dbReference>
<protein>
    <recommendedName>
        <fullName evidence="2">Retrotransposon gag domain-containing protein</fullName>
    </recommendedName>
</protein>
<dbReference type="Pfam" id="PF03732">
    <property type="entry name" value="Retrotrans_gag"/>
    <property type="match status" value="1"/>
</dbReference>
<comment type="caution">
    <text evidence="3">The sequence shown here is derived from an EMBL/GenBank/DDBJ whole genome shotgun (WGS) entry which is preliminary data.</text>
</comment>
<dbReference type="Proteomes" id="UP000257109">
    <property type="component" value="Unassembled WGS sequence"/>
</dbReference>
<dbReference type="EMBL" id="QJKJ01009483">
    <property type="protein sequence ID" value="RDX76515.1"/>
    <property type="molecule type" value="Genomic_DNA"/>
</dbReference>
<evidence type="ECO:0000313" key="3">
    <source>
        <dbReference type="EMBL" id="RDX76515.1"/>
    </source>
</evidence>
<feature type="domain" description="Retrotransposon gag" evidence="2">
    <location>
        <begin position="115"/>
        <end position="189"/>
    </location>
</feature>
<feature type="region of interest" description="Disordered" evidence="1">
    <location>
        <begin position="69"/>
        <end position="102"/>
    </location>
</feature>
<keyword evidence="4" id="KW-1185">Reference proteome</keyword>
<feature type="compositionally biased region" description="Basic and acidic residues" evidence="1">
    <location>
        <begin position="536"/>
        <end position="555"/>
    </location>
</feature>